<feature type="compositionally biased region" description="Polar residues" evidence="1">
    <location>
        <begin position="34"/>
        <end position="46"/>
    </location>
</feature>
<dbReference type="SUPFAM" id="SSF53850">
    <property type="entry name" value="Periplasmic binding protein-like II"/>
    <property type="match status" value="1"/>
</dbReference>
<evidence type="ECO:0000313" key="3">
    <source>
        <dbReference type="EMBL" id="CUP18137.1"/>
    </source>
</evidence>
<dbReference type="CDD" id="cd13585">
    <property type="entry name" value="PBP2_TMBP_like"/>
    <property type="match status" value="1"/>
</dbReference>
<organism evidence="3 4">
    <name type="scientific">Hungatella hathewayi</name>
    <dbReference type="NCBI Taxonomy" id="154046"/>
    <lineage>
        <taxon>Bacteria</taxon>
        <taxon>Bacillati</taxon>
        <taxon>Bacillota</taxon>
        <taxon>Clostridia</taxon>
        <taxon>Lachnospirales</taxon>
        <taxon>Lachnospiraceae</taxon>
        <taxon>Hungatella</taxon>
    </lineage>
</organism>
<feature type="signal peptide" evidence="2">
    <location>
        <begin position="1"/>
        <end position="21"/>
    </location>
</feature>
<protein>
    <submittedName>
        <fullName evidence="3">Extracellular solute-binding protein</fullName>
    </submittedName>
</protein>
<accession>A0A174L6N0</accession>
<proteinExistence type="predicted"/>
<dbReference type="Pfam" id="PF13416">
    <property type="entry name" value="SBP_bac_8"/>
    <property type="match status" value="1"/>
</dbReference>
<dbReference type="Proteomes" id="UP000095651">
    <property type="component" value="Unassembled WGS sequence"/>
</dbReference>
<sequence length="449" mass="48922">MKKEWKRFTALALGAFMVLQAAGCSPQKAADPATVSSQKEAQTSGEVSKESSAGGEEKTVTLRMLNWGNTEEEAIANDAIGRFKEKHTGVEVEQTCVPVDSWSDFIQKWITMSTSGEAPDVINLGLEGAKMAVANDLLLPLDDIAAGDAELQSKKEQYAESLLEGFSEGGTLYGLPSGTQTMVMYYNKDIFDEKGVEYPKEGWTWDEFLETAEKLTYEENGKTVYGYGLSSSYFQLTPWWATNSAYPVSEDYEKPTLNSPSMLESITFLKSMVDKKVTPDPISSDVYTMFSSGQLAMVGAGRWVLNTWQDAGMKNFDCVQWPKKTEEGSVYGGSAWCIGSMTKEKELAVELLKEMVADETLTAVAAGGQQIPPTEKLACDTAIMGTVPDNILGLWKAVTIASPVAAPVFFGDIEQAMLRGLENVFSGSMSVEDAMNQAQSEVETTIANK</sequence>
<reference evidence="3 4" key="1">
    <citation type="submission" date="2015-09" db="EMBL/GenBank/DDBJ databases">
        <authorList>
            <consortium name="Pathogen Informatics"/>
        </authorList>
    </citation>
    <scope>NUCLEOTIDE SEQUENCE [LARGE SCALE GENOMIC DNA]</scope>
    <source>
        <strain evidence="3 4">2789STDY5608850</strain>
    </source>
</reference>
<feature type="region of interest" description="Disordered" evidence="1">
    <location>
        <begin position="27"/>
        <end position="59"/>
    </location>
</feature>
<dbReference type="InterPro" id="IPR050490">
    <property type="entry name" value="Bact_solute-bd_prot1"/>
</dbReference>
<gene>
    <name evidence="3" type="primary">cycB_9</name>
    <name evidence="3" type="ORF">ERS852407_05221</name>
</gene>
<dbReference type="PANTHER" id="PTHR43649:SF30">
    <property type="entry name" value="ABC TRANSPORTER SUBSTRATE-BINDING PROTEIN"/>
    <property type="match status" value="1"/>
</dbReference>
<evidence type="ECO:0000313" key="4">
    <source>
        <dbReference type="Proteomes" id="UP000095651"/>
    </source>
</evidence>
<dbReference type="EMBL" id="CYZE01000020">
    <property type="protein sequence ID" value="CUP18137.1"/>
    <property type="molecule type" value="Genomic_DNA"/>
</dbReference>
<dbReference type="AlphaFoldDB" id="A0A174L6N0"/>
<dbReference type="InterPro" id="IPR006059">
    <property type="entry name" value="SBP"/>
</dbReference>
<evidence type="ECO:0000256" key="2">
    <source>
        <dbReference type="SAM" id="SignalP"/>
    </source>
</evidence>
<dbReference type="PANTHER" id="PTHR43649">
    <property type="entry name" value="ARABINOSE-BINDING PROTEIN-RELATED"/>
    <property type="match status" value="1"/>
</dbReference>
<feature type="chain" id="PRO_5038508253" evidence="2">
    <location>
        <begin position="22"/>
        <end position="449"/>
    </location>
</feature>
<dbReference type="RefSeq" id="WP_055659613.1">
    <property type="nucleotide sequence ID" value="NZ_CABIXC010000020.1"/>
</dbReference>
<dbReference type="Gene3D" id="3.40.190.10">
    <property type="entry name" value="Periplasmic binding protein-like II"/>
    <property type="match status" value="1"/>
</dbReference>
<name>A0A174L6N0_9FIRM</name>
<evidence type="ECO:0000256" key="1">
    <source>
        <dbReference type="SAM" id="MobiDB-lite"/>
    </source>
</evidence>
<keyword evidence="2" id="KW-0732">Signal</keyword>